<comment type="subcellular location">
    <subcellularLocation>
        <location evidence="1">Cytoplasm</location>
    </subcellularLocation>
</comment>
<keyword evidence="4" id="KW-0963">Cytoplasm</keyword>
<dbReference type="GO" id="GO:0006105">
    <property type="term" value="P:succinate metabolic process"/>
    <property type="evidence" value="ECO:0007669"/>
    <property type="project" value="TreeGrafter"/>
</dbReference>
<dbReference type="Pfam" id="PF03937">
    <property type="entry name" value="Sdh5"/>
    <property type="match status" value="1"/>
</dbReference>
<dbReference type="AlphaFoldDB" id="A0A2K8U5F7"/>
<dbReference type="InterPro" id="IPR005631">
    <property type="entry name" value="SDH"/>
</dbReference>
<dbReference type="Proteomes" id="UP000232638">
    <property type="component" value="Chromosome"/>
</dbReference>
<name>A0A2K8U5F7_9GAMM</name>
<gene>
    <name evidence="6" type="ORF">THSYN_07510</name>
</gene>
<evidence type="ECO:0000256" key="5">
    <source>
        <dbReference type="ARBA" id="ARBA00023186"/>
    </source>
</evidence>
<protein>
    <recommendedName>
        <fullName evidence="3">FAD assembly factor SdhE</fullName>
    </recommendedName>
</protein>
<dbReference type="InterPro" id="IPR050531">
    <property type="entry name" value="SdhE_FAD_assembly_factor"/>
</dbReference>
<dbReference type="KEGG" id="tsy:THSYN_07510"/>
<accession>A0A2K8U5F7</accession>
<dbReference type="Gene3D" id="1.10.150.250">
    <property type="entry name" value="Flavinator of succinate dehydrogenase"/>
    <property type="match status" value="1"/>
</dbReference>
<evidence type="ECO:0000256" key="1">
    <source>
        <dbReference type="ARBA" id="ARBA00004496"/>
    </source>
</evidence>
<comment type="similarity">
    <text evidence="2">Belongs to the SdhE FAD assembly factor family.</text>
</comment>
<evidence type="ECO:0000256" key="3">
    <source>
        <dbReference type="ARBA" id="ARBA00019418"/>
    </source>
</evidence>
<dbReference type="GO" id="GO:0005737">
    <property type="term" value="C:cytoplasm"/>
    <property type="evidence" value="ECO:0007669"/>
    <property type="project" value="UniProtKB-SubCell"/>
</dbReference>
<reference evidence="6 7" key="1">
    <citation type="submission" date="2017-03" db="EMBL/GenBank/DDBJ databases">
        <title>Complete genome sequence of Candidatus 'Thiodictyon syntrophicum' sp. nov. strain Cad16T, a photolithoautotroph purple sulfur bacterium isolated from an alpine meromictic lake.</title>
        <authorList>
            <person name="Luedin S.M."/>
            <person name="Pothier J.F."/>
            <person name="Danza F."/>
            <person name="Storelli N."/>
            <person name="Wittwer M."/>
            <person name="Tonolla M."/>
        </authorList>
    </citation>
    <scope>NUCLEOTIDE SEQUENCE [LARGE SCALE GENOMIC DNA]</scope>
    <source>
        <strain evidence="6 7">Cad16T</strain>
    </source>
</reference>
<dbReference type="RefSeq" id="WP_100918601.1">
    <property type="nucleotide sequence ID" value="NZ_CP020370.1"/>
</dbReference>
<dbReference type="InterPro" id="IPR036714">
    <property type="entry name" value="SDH_sf"/>
</dbReference>
<keyword evidence="7" id="KW-1185">Reference proteome</keyword>
<evidence type="ECO:0000313" key="6">
    <source>
        <dbReference type="EMBL" id="AUB80814.1"/>
    </source>
</evidence>
<organism evidence="6 7">
    <name type="scientific">Candidatus Thiodictyon syntrophicum</name>
    <dbReference type="NCBI Taxonomy" id="1166950"/>
    <lineage>
        <taxon>Bacteria</taxon>
        <taxon>Pseudomonadati</taxon>
        <taxon>Pseudomonadota</taxon>
        <taxon>Gammaproteobacteria</taxon>
        <taxon>Chromatiales</taxon>
        <taxon>Chromatiaceae</taxon>
        <taxon>Thiodictyon</taxon>
    </lineage>
</organism>
<dbReference type="SUPFAM" id="SSF109910">
    <property type="entry name" value="YgfY-like"/>
    <property type="match status" value="1"/>
</dbReference>
<evidence type="ECO:0000256" key="2">
    <source>
        <dbReference type="ARBA" id="ARBA00008571"/>
    </source>
</evidence>
<dbReference type="EMBL" id="CP020370">
    <property type="protein sequence ID" value="AUB80814.1"/>
    <property type="molecule type" value="Genomic_DNA"/>
</dbReference>
<proteinExistence type="inferred from homology"/>
<sequence>MTDATPDPHGTTDEEIRRLRWQCRRGMLELDHLLMPFLDQGYRDLDPRRRAEFVTLLAQQDQDLSDWFMSRRVHEDPRLHELIRHIVAVVAAQHP</sequence>
<dbReference type="PANTHER" id="PTHR39585">
    <property type="entry name" value="FAD ASSEMBLY FACTOR SDHE"/>
    <property type="match status" value="1"/>
</dbReference>
<evidence type="ECO:0000313" key="7">
    <source>
        <dbReference type="Proteomes" id="UP000232638"/>
    </source>
</evidence>
<dbReference type="OrthoDB" id="9180899at2"/>
<dbReference type="PANTHER" id="PTHR39585:SF1">
    <property type="entry name" value="FAD ASSEMBLY FACTOR SDHE"/>
    <property type="match status" value="1"/>
</dbReference>
<evidence type="ECO:0000256" key="4">
    <source>
        <dbReference type="ARBA" id="ARBA00022490"/>
    </source>
</evidence>
<keyword evidence="5" id="KW-0143">Chaperone</keyword>